<dbReference type="HOGENOM" id="CLU_3087180_0_0_1"/>
<dbReference type="GeneID" id="63688562"/>
<dbReference type="RefSeq" id="XP_040625770.1">
    <property type="nucleotide sequence ID" value="XM_040773500.1"/>
</dbReference>
<evidence type="ECO:0000313" key="1">
    <source>
        <dbReference type="EMBL" id="EJT98872.1"/>
    </source>
</evidence>
<sequence length="52" mass="6004">MADESTGLDRSDLILPIGYVWTRSWDDDEDETAVVHPETVRWVRGTFFLCDS</sequence>
<dbReference type="EMBL" id="JH795871">
    <property type="protein sequence ID" value="EJT98872.1"/>
    <property type="molecule type" value="Genomic_DNA"/>
</dbReference>
<organism evidence="1 2">
    <name type="scientific">Dacryopinax primogenitus (strain DJM 731)</name>
    <name type="common">Brown rot fungus</name>
    <dbReference type="NCBI Taxonomy" id="1858805"/>
    <lineage>
        <taxon>Eukaryota</taxon>
        <taxon>Fungi</taxon>
        <taxon>Dikarya</taxon>
        <taxon>Basidiomycota</taxon>
        <taxon>Agaricomycotina</taxon>
        <taxon>Dacrymycetes</taxon>
        <taxon>Dacrymycetales</taxon>
        <taxon>Dacrymycetaceae</taxon>
        <taxon>Dacryopinax</taxon>
    </lineage>
</organism>
<keyword evidence="2" id="KW-1185">Reference proteome</keyword>
<reference evidence="1 2" key="1">
    <citation type="journal article" date="2012" name="Science">
        <title>The Paleozoic origin of enzymatic lignin decomposition reconstructed from 31 fungal genomes.</title>
        <authorList>
            <person name="Floudas D."/>
            <person name="Binder M."/>
            <person name="Riley R."/>
            <person name="Barry K."/>
            <person name="Blanchette R.A."/>
            <person name="Henrissat B."/>
            <person name="Martinez A.T."/>
            <person name="Otillar R."/>
            <person name="Spatafora J.W."/>
            <person name="Yadav J.S."/>
            <person name="Aerts A."/>
            <person name="Benoit I."/>
            <person name="Boyd A."/>
            <person name="Carlson A."/>
            <person name="Copeland A."/>
            <person name="Coutinho P.M."/>
            <person name="de Vries R.P."/>
            <person name="Ferreira P."/>
            <person name="Findley K."/>
            <person name="Foster B."/>
            <person name="Gaskell J."/>
            <person name="Glotzer D."/>
            <person name="Gorecki P."/>
            <person name="Heitman J."/>
            <person name="Hesse C."/>
            <person name="Hori C."/>
            <person name="Igarashi K."/>
            <person name="Jurgens J.A."/>
            <person name="Kallen N."/>
            <person name="Kersten P."/>
            <person name="Kohler A."/>
            <person name="Kuees U."/>
            <person name="Kumar T.K.A."/>
            <person name="Kuo A."/>
            <person name="LaButti K."/>
            <person name="Larrondo L.F."/>
            <person name="Lindquist E."/>
            <person name="Ling A."/>
            <person name="Lombard V."/>
            <person name="Lucas S."/>
            <person name="Lundell T."/>
            <person name="Martin R."/>
            <person name="McLaughlin D.J."/>
            <person name="Morgenstern I."/>
            <person name="Morin E."/>
            <person name="Murat C."/>
            <person name="Nagy L.G."/>
            <person name="Nolan M."/>
            <person name="Ohm R.A."/>
            <person name="Patyshakuliyeva A."/>
            <person name="Rokas A."/>
            <person name="Ruiz-Duenas F.J."/>
            <person name="Sabat G."/>
            <person name="Salamov A."/>
            <person name="Samejima M."/>
            <person name="Schmutz J."/>
            <person name="Slot J.C."/>
            <person name="St John F."/>
            <person name="Stenlid J."/>
            <person name="Sun H."/>
            <person name="Sun S."/>
            <person name="Syed K."/>
            <person name="Tsang A."/>
            <person name="Wiebenga A."/>
            <person name="Young D."/>
            <person name="Pisabarro A."/>
            <person name="Eastwood D.C."/>
            <person name="Martin F."/>
            <person name="Cullen D."/>
            <person name="Grigoriev I.V."/>
            <person name="Hibbett D.S."/>
        </authorList>
    </citation>
    <scope>NUCLEOTIDE SEQUENCE [LARGE SCALE GENOMIC DNA]</scope>
    <source>
        <strain evidence="1 2">DJM-731 SS1</strain>
    </source>
</reference>
<dbReference type="AlphaFoldDB" id="M5G542"/>
<protein>
    <submittedName>
        <fullName evidence="1">Uncharacterized protein</fullName>
    </submittedName>
</protein>
<evidence type="ECO:0000313" key="2">
    <source>
        <dbReference type="Proteomes" id="UP000030653"/>
    </source>
</evidence>
<accession>M5G542</accession>
<name>M5G542_DACPD</name>
<gene>
    <name evidence="1" type="ORF">DACRYDRAFT_24000</name>
</gene>
<proteinExistence type="predicted"/>
<dbReference type="Proteomes" id="UP000030653">
    <property type="component" value="Unassembled WGS sequence"/>
</dbReference>